<dbReference type="STRING" id="78915.A0A4P9XUN5"/>
<dbReference type="GO" id="GO:0006508">
    <property type="term" value="P:proteolysis"/>
    <property type="evidence" value="ECO:0007669"/>
    <property type="project" value="InterPro"/>
</dbReference>
<dbReference type="CDD" id="cd00190">
    <property type="entry name" value="Tryp_SPc"/>
    <property type="match status" value="1"/>
</dbReference>
<keyword evidence="5" id="KW-1185">Reference proteome</keyword>
<dbReference type="Gene3D" id="2.40.10.10">
    <property type="entry name" value="Trypsin-like serine proteases"/>
    <property type="match status" value="1"/>
</dbReference>
<dbReference type="SMART" id="SM00020">
    <property type="entry name" value="Tryp_SPc"/>
    <property type="match status" value="1"/>
</dbReference>
<organism evidence="4 5">
    <name type="scientific">Thamnocephalis sphaerospora</name>
    <dbReference type="NCBI Taxonomy" id="78915"/>
    <lineage>
        <taxon>Eukaryota</taxon>
        <taxon>Fungi</taxon>
        <taxon>Fungi incertae sedis</taxon>
        <taxon>Zoopagomycota</taxon>
        <taxon>Zoopagomycotina</taxon>
        <taxon>Zoopagomycetes</taxon>
        <taxon>Zoopagales</taxon>
        <taxon>Sigmoideomycetaceae</taxon>
        <taxon>Thamnocephalis</taxon>
    </lineage>
</organism>
<name>A0A4P9XUN5_9FUNG</name>
<evidence type="ECO:0000259" key="3">
    <source>
        <dbReference type="PROSITE" id="PS50240"/>
    </source>
</evidence>
<dbReference type="InterPro" id="IPR043504">
    <property type="entry name" value="Peptidase_S1_PA_chymotrypsin"/>
</dbReference>
<evidence type="ECO:0000256" key="2">
    <source>
        <dbReference type="SAM" id="SignalP"/>
    </source>
</evidence>
<dbReference type="PROSITE" id="PS00135">
    <property type="entry name" value="TRYPSIN_SER"/>
    <property type="match status" value="1"/>
</dbReference>
<dbReference type="InterPro" id="IPR051487">
    <property type="entry name" value="Ser/Thr_Proteases_Immune/Dev"/>
</dbReference>
<gene>
    <name evidence="4" type="ORF">THASP1DRAFT_28511</name>
</gene>
<dbReference type="PROSITE" id="PS50240">
    <property type="entry name" value="TRYPSIN_DOM"/>
    <property type="match status" value="1"/>
</dbReference>
<sequence length="373" mass="38831">MHHTTRLFATAVLGIVLTASMAAAAPADDSNGGVATPMPRAKQLKIVGGSAAKADEFPFAVNIHVRGISACGATLISDRWVYTAAHCLIDYTASSNAGSNVKYQAAQLTLNIGKLSNATTTPLAVKQTIVHPDYVYSGSTYDAGLIELTQPITFSDAVQPIKLLLKEAQIPRDQVYTVVGWGRNEANQKSPFLQRVDLPSAKEDACVQAQGDFEKQRDQLLCVGNTQGKDTCRGDSGGPLLIQVRSSGGTGKAAAEAWVQAGVTSFGANTMGLDPNLCGTSGAIGFYARTDFFASWVAQSTGMSISQFASELPPMFTNIKSDVVSINGSGNQTGSNATASASQSSDAASFAAPSLLALSLTTVGALLQAYCFA</sequence>
<dbReference type="InterPro" id="IPR001314">
    <property type="entry name" value="Peptidase_S1A"/>
</dbReference>
<reference evidence="5" key="1">
    <citation type="journal article" date="2018" name="Nat. Microbiol.">
        <title>Leveraging single-cell genomics to expand the fungal tree of life.</title>
        <authorList>
            <person name="Ahrendt S.R."/>
            <person name="Quandt C.A."/>
            <person name="Ciobanu D."/>
            <person name="Clum A."/>
            <person name="Salamov A."/>
            <person name="Andreopoulos B."/>
            <person name="Cheng J.F."/>
            <person name="Woyke T."/>
            <person name="Pelin A."/>
            <person name="Henrissat B."/>
            <person name="Reynolds N.K."/>
            <person name="Benny G.L."/>
            <person name="Smith M.E."/>
            <person name="James T.Y."/>
            <person name="Grigoriev I.V."/>
        </authorList>
    </citation>
    <scope>NUCLEOTIDE SEQUENCE [LARGE SCALE GENOMIC DNA]</scope>
    <source>
        <strain evidence="5">RSA 1356</strain>
    </source>
</reference>
<dbReference type="InterPro" id="IPR001254">
    <property type="entry name" value="Trypsin_dom"/>
</dbReference>
<dbReference type="OrthoDB" id="6380398at2759"/>
<keyword evidence="2" id="KW-0732">Signal</keyword>
<feature type="domain" description="Peptidase S1" evidence="3">
    <location>
        <begin position="46"/>
        <end position="302"/>
    </location>
</feature>
<feature type="signal peptide" evidence="2">
    <location>
        <begin position="1"/>
        <end position="24"/>
    </location>
</feature>
<proteinExistence type="predicted"/>
<protein>
    <submittedName>
        <fullName evidence="4">Trypsin-like cysteine/serine peptidase domain-containing protein</fullName>
    </submittedName>
</protein>
<dbReference type="PANTHER" id="PTHR24256">
    <property type="entry name" value="TRYPTASE-RELATED"/>
    <property type="match status" value="1"/>
</dbReference>
<dbReference type="AlphaFoldDB" id="A0A4P9XUN5"/>
<keyword evidence="1" id="KW-1015">Disulfide bond</keyword>
<feature type="chain" id="PRO_5020788951" evidence="2">
    <location>
        <begin position="25"/>
        <end position="373"/>
    </location>
</feature>
<evidence type="ECO:0000256" key="1">
    <source>
        <dbReference type="ARBA" id="ARBA00023157"/>
    </source>
</evidence>
<evidence type="ECO:0000313" key="5">
    <source>
        <dbReference type="Proteomes" id="UP000271241"/>
    </source>
</evidence>
<dbReference type="GO" id="GO:0004252">
    <property type="term" value="F:serine-type endopeptidase activity"/>
    <property type="evidence" value="ECO:0007669"/>
    <property type="project" value="InterPro"/>
</dbReference>
<evidence type="ECO:0000313" key="4">
    <source>
        <dbReference type="EMBL" id="RKP09682.1"/>
    </source>
</evidence>
<dbReference type="Pfam" id="PF00089">
    <property type="entry name" value="Trypsin"/>
    <property type="match status" value="1"/>
</dbReference>
<dbReference type="InterPro" id="IPR009003">
    <property type="entry name" value="Peptidase_S1_PA"/>
</dbReference>
<dbReference type="PRINTS" id="PR00722">
    <property type="entry name" value="CHYMOTRYPSIN"/>
</dbReference>
<accession>A0A4P9XUN5</accession>
<dbReference type="InterPro" id="IPR033116">
    <property type="entry name" value="TRYPSIN_SER"/>
</dbReference>
<dbReference type="Proteomes" id="UP000271241">
    <property type="component" value="Unassembled WGS sequence"/>
</dbReference>
<dbReference type="SUPFAM" id="SSF50494">
    <property type="entry name" value="Trypsin-like serine proteases"/>
    <property type="match status" value="1"/>
</dbReference>
<dbReference type="FunFam" id="2.40.10.10:FF:000068">
    <property type="entry name" value="transmembrane protease serine 2"/>
    <property type="match status" value="1"/>
</dbReference>
<dbReference type="EMBL" id="KZ992495">
    <property type="protein sequence ID" value="RKP09682.1"/>
    <property type="molecule type" value="Genomic_DNA"/>
</dbReference>